<dbReference type="InterPro" id="IPR058353">
    <property type="entry name" value="DUF8040"/>
</dbReference>
<dbReference type="Proteomes" id="UP000092154">
    <property type="component" value="Unassembled WGS sequence"/>
</dbReference>
<gene>
    <name evidence="2" type="ORF">K503DRAFT_647320</name>
</gene>
<reference evidence="2 3" key="1">
    <citation type="submission" date="2016-06" db="EMBL/GenBank/DDBJ databases">
        <title>Comparative genomics of the ectomycorrhizal sister species Rhizopogon vinicolor and Rhizopogon vesiculosus (Basidiomycota: Boletales) reveals a divergence of the mating type B locus.</title>
        <authorList>
            <consortium name="DOE Joint Genome Institute"/>
            <person name="Mujic A.B."/>
            <person name="Kuo A."/>
            <person name="Tritt A."/>
            <person name="Lipzen A."/>
            <person name="Chen C."/>
            <person name="Johnson J."/>
            <person name="Sharma A."/>
            <person name="Barry K."/>
            <person name="Grigoriev I.V."/>
            <person name="Spatafora J.W."/>
        </authorList>
    </citation>
    <scope>NUCLEOTIDE SEQUENCE [LARGE SCALE GENOMIC DNA]</scope>
    <source>
        <strain evidence="2 3">AM-OR11-026</strain>
    </source>
</reference>
<evidence type="ECO:0000313" key="3">
    <source>
        <dbReference type="Proteomes" id="UP000092154"/>
    </source>
</evidence>
<organism evidence="2 3">
    <name type="scientific">Rhizopogon vinicolor AM-OR11-026</name>
    <dbReference type="NCBI Taxonomy" id="1314800"/>
    <lineage>
        <taxon>Eukaryota</taxon>
        <taxon>Fungi</taxon>
        <taxon>Dikarya</taxon>
        <taxon>Basidiomycota</taxon>
        <taxon>Agaricomycotina</taxon>
        <taxon>Agaricomycetes</taxon>
        <taxon>Agaricomycetidae</taxon>
        <taxon>Boletales</taxon>
        <taxon>Suillineae</taxon>
        <taxon>Rhizopogonaceae</taxon>
        <taxon>Rhizopogon</taxon>
    </lineage>
</organism>
<feature type="non-terminal residue" evidence="2">
    <location>
        <position position="64"/>
    </location>
</feature>
<dbReference type="Pfam" id="PF26138">
    <property type="entry name" value="DUF8040"/>
    <property type="match status" value="1"/>
</dbReference>
<dbReference type="EMBL" id="KV448368">
    <property type="protein sequence ID" value="OAX37174.1"/>
    <property type="molecule type" value="Genomic_DNA"/>
</dbReference>
<evidence type="ECO:0000313" key="2">
    <source>
        <dbReference type="EMBL" id="OAX37174.1"/>
    </source>
</evidence>
<evidence type="ECO:0000259" key="1">
    <source>
        <dbReference type="Pfam" id="PF26138"/>
    </source>
</evidence>
<sequence>PKNTSKLTGQQWLNELLAGHHQRFYDAMGMNKHVFRVLLHELVRHGLHGTRHVSAEEQLAILLY</sequence>
<proteinExistence type="predicted"/>
<feature type="non-terminal residue" evidence="2">
    <location>
        <position position="1"/>
    </location>
</feature>
<accession>A0A1B7MX47</accession>
<dbReference type="STRING" id="1314800.A0A1B7MX47"/>
<name>A0A1B7MX47_9AGAM</name>
<dbReference type="OrthoDB" id="2430314at2759"/>
<feature type="domain" description="DUF8040" evidence="1">
    <location>
        <begin position="4"/>
        <end position="64"/>
    </location>
</feature>
<keyword evidence="3" id="KW-1185">Reference proteome</keyword>
<dbReference type="AlphaFoldDB" id="A0A1B7MX47"/>
<protein>
    <recommendedName>
        <fullName evidence="1">DUF8040 domain-containing protein</fullName>
    </recommendedName>
</protein>
<dbReference type="InParanoid" id="A0A1B7MX47"/>